<accession>A0ABS1I7F0</accession>
<organism evidence="1 2">
    <name type="scientific">Azospirillum aestuarii</name>
    <dbReference type="NCBI Taxonomy" id="2802052"/>
    <lineage>
        <taxon>Bacteria</taxon>
        <taxon>Pseudomonadati</taxon>
        <taxon>Pseudomonadota</taxon>
        <taxon>Alphaproteobacteria</taxon>
        <taxon>Rhodospirillales</taxon>
        <taxon>Azospirillaceae</taxon>
        <taxon>Azospirillum</taxon>
    </lineage>
</organism>
<keyword evidence="2" id="KW-1185">Reference proteome</keyword>
<proteinExistence type="predicted"/>
<dbReference type="EMBL" id="JAEPIV010000036">
    <property type="protein sequence ID" value="MBK4722988.1"/>
    <property type="molecule type" value="Genomic_DNA"/>
</dbReference>
<dbReference type="Proteomes" id="UP000654452">
    <property type="component" value="Unassembled WGS sequence"/>
</dbReference>
<gene>
    <name evidence="1" type="ORF">JJL56_29445</name>
</gene>
<dbReference type="RefSeq" id="WP_200487377.1">
    <property type="nucleotide sequence ID" value="NZ_JAEPIV010000036.1"/>
</dbReference>
<reference evidence="1 2" key="1">
    <citation type="submission" date="2021-01" db="EMBL/GenBank/DDBJ databases">
        <title>Azospirillum sp. YIM DDC1 draft genome.</title>
        <authorList>
            <person name="Wang Y.-X."/>
        </authorList>
    </citation>
    <scope>NUCLEOTIDE SEQUENCE [LARGE SCALE GENOMIC DNA]</scope>
    <source>
        <strain evidence="1 2">YIM DDC1</strain>
    </source>
</reference>
<comment type="caution">
    <text evidence="1">The sequence shown here is derived from an EMBL/GenBank/DDBJ whole genome shotgun (WGS) entry which is preliminary data.</text>
</comment>
<name>A0ABS1I7F0_9PROT</name>
<sequence>MFGNMWRGVPAAVAGLLILLAGFGTADAAKALLARYLGSVQPDDLAAGANRFGARECPE</sequence>
<protein>
    <submittedName>
        <fullName evidence="1">Uncharacterized protein</fullName>
    </submittedName>
</protein>
<evidence type="ECO:0000313" key="2">
    <source>
        <dbReference type="Proteomes" id="UP000654452"/>
    </source>
</evidence>
<evidence type="ECO:0000313" key="1">
    <source>
        <dbReference type="EMBL" id="MBK4722988.1"/>
    </source>
</evidence>